<name>A0A5C2SE36_9APHY</name>
<accession>A0A5C2SE36</accession>
<evidence type="ECO:0000313" key="2">
    <source>
        <dbReference type="Proteomes" id="UP000313359"/>
    </source>
</evidence>
<reference evidence="1" key="1">
    <citation type="journal article" date="2018" name="Genome Biol. Evol.">
        <title>Genomics and development of Lentinus tigrinus, a white-rot wood-decaying mushroom with dimorphic fruiting bodies.</title>
        <authorList>
            <person name="Wu B."/>
            <person name="Xu Z."/>
            <person name="Knudson A."/>
            <person name="Carlson A."/>
            <person name="Chen N."/>
            <person name="Kovaka S."/>
            <person name="LaButti K."/>
            <person name="Lipzen A."/>
            <person name="Pennachio C."/>
            <person name="Riley R."/>
            <person name="Schakwitz W."/>
            <person name="Umezawa K."/>
            <person name="Ohm R.A."/>
            <person name="Grigoriev I.V."/>
            <person name="Nagy L.G."/>
            <person name="Gibbons J."/>
            <person name="Hibbett D."/>
        </authorList>
    </citation>
    <scope>NUCLEOTIDE SEQUENCE [LARGE SCALE GENOMIC DNA]</scope>
    <source>
        <strain evidence="1">ALCF2SS1-6</strain>
    </source>
</reference>
<evidence type="ECO:0000313" key="1">
    <source>
        <dbReference type="EMBL" id="RPD61507.1"/>
    </source>
</evidence>
<protein>
    <submittedName>
        <fullName evidence="1">Uncharacterized protein</fullName>
    </submittedName>
</protein>
<organism evidence="1 2">
    <name type="scientific">Lentinus tigrinus ALCF2SS1-6</name>
    <dbReference type="NCBI Taxonomy" id="1328759"/>
    <lineage>
        <taxon>Eukaryota</taxon>
        <taxon>Fungi</taxon>
        <taxon>Dikarya</taxon>
        <taxon>Basidiomycota</taxon>
        <taxon>Agaricomycotina</taxon>
        <taxon>Agaricomycetes</taxon>
        <taxon>Polyporales</taxon>
        <taxon>Polyporaceae</taxon>
        <taxon>Lentinus</taxon>
    </lineage>
</organism>
<gene>
    <name evidence="1" type="ORF">L227DRAFT_562969</name>
</gene>
<dbReference type="AlphaFoldDB" id="A0A5C2SE36"/>
<dbReference type="EMBL" id="ML122262">
    <property type="protein sequence ID" value="RPD61507.1"/>
    <property type="molecule type" value="Genomic_DNA"/>
</dbReference>
<sequence length="168" mass="19037">MNATDRSDTNGMLGNVKVQHIMAWYRTGDDSDSDGRPGALQRVVVAVTQTCKQEDDRAALIVTDYTSGAVLFRKVIEKEWNYTNRDERDAPGSARAGCCISIYDEHLTDEGYFNGYDDVYHFQFDNDVEHAQFDALFLKGQELARRYHCTLEDNLIAKVLETGGNRLE</sequence>
<dbReference type="Proteomes" id="UP000313359">
    <property type="component" value="Unassembled WGS sequence"/>
</dbReference>
<keyword evidence="2" id="KW-1185">Reference proteome</keyword>
<proteinExistence type="predicted"/>